<evidence type="ECO:0000313" key="3">
    <source>
        <dbReference type="Proteomes" id="UP000256328"/>
    </source>
</evidence>
<keyword evidence="3" id="KW-1185">Reference proteome</keyword>
<sequence>MNNIATGDALEHGLETLLLTTKSRSEFSRSLMRVDVPAKIFQSPNLDSYFRYYLEQCTTAVIDTSDQTKTHRQIVNTARLLADPSTDASYISNLLERATTSDEENDEVYWTFFAVRVLTMIDVGGLRQGIRLGLSPNIWSEGTIRDFVKAKFPAEKVLFSNGKMDPLFNACNIDSIASIRVIWTNNIADHLILEDGDRSIKVFSHVSFLELHRDCDIFPPGFVDETIRTLALLLPSNDKETRIWFYKEQKRCSNQSSIDSKAIDCRPVNSINRQFQKYNFWHDRLVMLNEAFNDPNPKSMRQLWLDRRRPAEWYSFWYAIFLIVGLTLFFGLVGSIEGGLQVYKAYHPSSSQGS</sequence>
<comment type="caution">
    <text evidence="2">The sequence shown here is derived from an EMBL/GenBank/DDBJ whole genome shotgun (WGS) entry which is preliminary data.</text>
</comment>
<keyword evidence="1" id="KW-0472">Membrane</keyword>
<keyword evidence="1" id="KW-0812">Transmembrane</keyword>
<evidence type="ECO:0000313" key="2">
    <source>
        <dbReference type="EMBL" id="RDW91551.1"/>
    </source>
</evidence>
<dbReference type="Proteomes" id="UP000256328">
    <property type="component" value="Unassembled WGS sequence"/>
</dbReference>
<keyword evidence="1" id="KW-1133">Transmembrane helix</keyword>
<dbReference type="OrthoDB" id="5428890at2759"/>
<reference evidence="2 3" key="1">
    <citation type="journal article" date="2018" name="IMA Fungus">
        <title>IMA Genome-F 9: Draft genome sequence of Annulohypoxylon stygium, Aspergillus mulundensis, Berkeleyomyces basicola (syn. Thielaviopsis basicola), Ceratocystis smalleyi, two Cercospora beticola strains, Coleophoma cylindrospora, Fusarium fracticaudum, Phialophora cf. hyalina, and Morchella septimelata.</title>
        <authorList>
            <person name="Wingfield B.D."/>
            <person name="Bills G.F."/>
            <person name="Dong Y."/>
            <person name="Huang W."/>
            <person name="Nel W.J."/>
            <person name="Swalarsk-Parry B.S."/>
            <person name="Vaghefi N."/>
            <person name="Wilken P.M."/>
            <person name="An Z."/>
            <person name="de Beer Z.W."/>
            <person name="De Vos L."/>
            <person name="Chen L."/>
            <person name="Duong T.A."/>
            <person name="Gao Y."/>
            <person name="Hammerbacher A."/>
            <person name="Kikkert J.R."/>
            <person name="Li Y."/>
            <person name="Li H."/>
            <person name="Li K."/>
            <person name="Li Q."/>
            <person name="Liu X."/>
            <person name="Ma X."/>
            <person name="Naidoo K."/>
            <person name="Pethybridge S.J."/>
            <person name="Sun J."/>
            <person name="Steenkamp E.T."/>
            <person name="van der Nest M.A."/>
            <person name="van Wyk S."/>
            <person name="Wingfield M.J."/>
            <person name="Xiong C."/>
            <person name="Yue Q."/>
            <person name="Zhang X."/>
        </authorList>
    </citation>
    <scope>NUCLEOTIDE SEQUENCE [LARGE SCALE GENOMIC DNA]</scope>
    <source>
        <strain evidence="2 3">BP5796</strain>
    </source>
</reference>
<evidence type="ECO:0000256" key="1">
    <source>
        <dbReference type="SAM" id="Phobius"/>
    </source>
</evidence>
<feature type="transmembrane region" description="Helical" evidence="1">
    <location>
        <begin position="316"/>
        <end position="336"/>
    </location>
</feature>
<protein>
    <submittedName>
        <fullName evidence="2">Uncharacterized protein</fullName>
    </submittedName>
</protein>
<dbReference type="AlphaFoldDB" id="A0A3D8SZF8"/>
<name>A0A3D8SZF8_9HELO</name>
<dbReference type="EMBL" id="PDLN01000003">
    <property type="protein sequence ID" value="RDW91551.1"/>
    <property type="molecule type" value="Genomic_DNA"/>
</dbReference>
<organism evidence="2 3">
    <name type="scientific">Coleophoma crateriformis</name>
    <dbReference type="NCBI Taxonomy" id="565419"/>
    <lineage>
        <taxon>Eukaryota</taxon>
        <taxon>Fungi</taxon>
        <taxon>Dikarya</taxon>
        <taxon>Ascomycota</taxon>
        <taxon>Pezizomycotina</taxon>
        <taxon>Leotiomycetes</taxon>
        <taxon>Helotiales</taxon>
        <taxon>Dermateaceae</taxon>
        <taxon>Coleophoma</taxon>
    </lineage>
</organism>
<proteinExistence type="predicted"/>
<gene>
    <name evidence="2" type="ORF">BP5796_02716</name>
</gene>
<accession>A0A3D8SZF8</accession>